<proteinExistence type="predicted"/>
<accession>A0ABP8VPK4</accession>
<gene>
    <name evidence="1" type="ORF">GCM10023262_14970</name>
</gene>
<name>A0ABP8VPK4_9HYPH</name>
<organism evidence="1 2">
    <name type="scientific">Bartonella pachyuromydis</name>
    <dbReference type="NCBI Taxonomy" id="931097"/>
    <lineage>
        <taxon>Bacteria</taxon>
        <taxon>Pseudomonadati</taxon>
        <taxon>Pseudomonadota</taxon>
        <taxon>Alphaproteobacteria</taxon>
        <taxon>Hyphomicrobiales</taxon>
        <taxon>Bartonellaceae</taxon>
        <taxon>Bartonella</taxon>
    </lineage>
</organism>
<evidence type="ECO:0000313" key="1">
    <source>
        <dbReference type="EMBL" id="GAA4666764.1"/>
    </source>
</evidence>
<evidence type="ECO:0000313" key="2">
    <source>
        <dbReference type="Proteomes" id="UP001501699"/>
    </source>
</evidence>
<reference evidence="2" key="1">
    <citation type="journal article" date="2019" name="Int. J. Syst. Evol. Microbiol.">
        <title>The Global Catalogue of Microorganisms (GCM) 10K type strain sequencing project: providing services to taxonomists for standard genome sequencing and annotation.</title>
        <authorList>
            <consortium name="The Broad Institute Genomics Platform"/>
            <consortium name="The Broad Institute Genome Sequencing Center for Infectious Disease"/>
            <person name="Wu L."/>
            <person name="Ma J."/>
        </authorList>
    </citation>
    <scope>NUCLEOTIDE SEQUENCE [LARGE SCALE GENOMIC DNA]</scope>
    <source>
        <strain evidence="2">JCM 17714</strain>
    </source>
</reference>
<keyword evidence="2" id="KW-1185">Reference proteome</keyword>
<protein>
    <submittedName>
        <fullName evidence="1">Uncharacterized protein</fullName>
    </submittedName>
</protein>
<sequence>MSEICLSFLTRQKTSLKGNILDKIWSLDNWLSTLERVHNVQIISENSTYQHFILYFDADNSQLDRVEVERIYTSGCIEVTHLIPPPGILSLKGKWWVNEQHPYEIFASRQILLEKKRFTLSLAKKMFALLRENLEKLTKDVSCVVK</sequence>
<dbReference type="EMBL" id="BAABJA010000015">
    <property type="protein sequence ID" value="GAA4666764.1"/>
    <property type="molecule type" value="Genomic_DNA"/>
</dbReference>
<comment type="caution">
    <text evidence="1">The sequence shown here is derived from an EMBL/GenBank/DDBJ whole genome shotgun (WGS) entry which is preliminary data.</text>
</comment>
<dbReference type="Proteomes" id="UP001501699">
    <property type="component" value="Unassembled WGS sequence"/>
</dbReference>
<dbReference type="RefSeq" id="WP_345119500.1">
    <property type="nucleotide sequence ID" value="NZ_BAABJA010000015.1"/>
</dbReference>